<name>A0A1S4DIW6_TOBAC</name>
<proteinExistence type="predicted"/>
<dbReference type="PANTHER" id="PTHR11439">
    <property type="entry name" value="GAG-POL-RELATED RETROTRANSPOSON"/>
    <property type="match status" value="1"/>
</dbReference>
<protein>
    <submittedName>
        <fullName evidence="1">Uncharacterized mitochondrial protein AtMg00810-like</fullName>
    </submittedName>
</protein>
<dbReference type="SUPFAM" id="SSF56672">
    <property type="entry name" value="DNA/RNA polymerases"/>
    <property type="match status" value="1"/>
</dbReference>
<dbReference type="KEGG" id="nta:107830327"/>
<dbReference type="RefSeq" id="XP_016513340.1">
    <property type="nucleotide sequence ID" value="XM_016657854.1"/>
</dbReference>
<dbReference type="PANTHER" id="PTHR11439:SF447">
    <property type="entry name" value="REVERSE TRANSCRIPTASE TY1_COPIA-TYPE DOMAIN-CONTAINING PROTEIN"/>
    <property type="match status" value="1"/>
</dbReference>
<dbReference type="InterPro" id="IPR043502">
    <property type="entry name" value="DNA/RNA_pol_sf"/>
</dbReference>
<dbReference type="OrthoDB" id="414945at2759"/>
<dbReference type="STRING" id="4097.A0A1S4DIW6"/>
<reference evidence="1" key="1">
    <citation type="submission" date="2025-08" db="UniProtKB">
        <authorList>
            <consortium name="RefSeq"/>
        </authorList>
    </citation>
    <scope>IDENTIFICATION</scope>
</reference>
<accession>A0A1S4DIW6</accession>
<evidence type="ECO:0000313" key="1">
    <source>
        <dbReference type="RefSeq" id="XP_016513340.1"/>
    </source>
</evidence>
<dbReference type="AlphaFoldDB" id="A0A1S4DIW6"/>
<dbReference type="CDD" id="cd09272">
    <property type="entry name" value="RNase_HI_RT_Ty1"/>
    <property type="match status" value="1"/>
</dbReference>
<sequence length="334" mass="37654">MTLLTFLYLEFKIKDLGHAHFFLGMKIIRESQGLIVTQRKFTFELLSDFDYFDKRPVASPLEPSTKLRADVGDLLPDPTIYRRLLGKLNFLTHTRPYLSFAVQHLSQYMPTPRQPHLNTELHCLRYLLSNPGLGLFFRTDSSFKLSAFCDSDWGSCLETRHSICGYFISLGGSHVSWKSKKQPIISLSSTEAEYRSMCRVIAEITWLVRLLSDLTVSPLLPVPLHSDSQTAIHIAKSPVLHERTKHVELDCHFVRQQFLAGLISLNFVPSASQIADVFTKPLAGFHHQQLIDKLGCGGRKSDSRAAEVVSGVEANVIGAPMRAQKQGRSKMRKG</sequence>
<dbReference type="PaxDb" id="4097-A0A1S4DIW6"/>
<organism evidence="1">
    <name type="scientific">Nicotiana tabacum</name>
    <name type="common">Common tobacco</name>
    <dbReference type="NCBI Taxonomy" id="4097"/>
    <lineage>
        <taxon>Eukaryota</taxon>
        <taxon>Viridiplantae</taxon>
        <taxon>Streptophyta</taxon>
        <taxon>Embryophyta</taxon>
        <taxon>Tracheophyta</taxon>
        <taxon>Spermatophyta</taxon>
        <taxon>Magnoliopsida</taxon>
        <taxon>eudicotyledons</taxon>
        <taxon>Gunneridae</taxon>
        <taxon>Pentapetalae</taxon>
        <taxon>asterids</taxon>
        <taxon>lamiids</taxon>
        <taxon>Solanales</taxon>
        <taxon>Solanaceae</taxon>
        <taxon>Nicotianoideae</taxon>
        <taxon>Nicotianeae</taxon>
        <taxon>Nicotiana</taxon>
    </lineage>
</organism>
<gene>
    <name evidence="1" type="primary">LOC107830327</name>
</gene>